<reference evidence="10" key="1">
    <citation type="submission" date="2020-11" db="EMBL/GenBank/DDBJ databases">
        <authorList>
            <person name="Tran Van P."/>
        </authorList>
    </citation>
    <scope>NUCLEOTIDE SEQUENCE</scope>
</reference>
<evidence type="ECO:0000313" key="10">
    <source>
        <dbReference type="EMBL" id="CAD7238542.1"/>
    </source>
</evidence>
<accession>A0A7R8ZXX8</accession>
<keyword evidence="5" id="KW-0479">Metal-binding</keyword>
<name>A0A7R8ZXX8_9CRUS</name>
<dbReference type="InterPro" id="IPR003846">
    <property type="entry name" value="SelO"/>
</dbReference>
<evidence type="ECO:0000256" key="1">
    <source>
        <dbReference type="ARBA" id="ARBA00001946"/>
    </source>
</evidence>
<keyword evidence="4" id="KW-0548">Nucleotidyltransferase</keyword>
<evidence type="ECO:0000256" key="7">
    <source>
        <dbReference type="ARBA" id="ARBA00022840"/>
    </source>
</evidence>
<sequence length="227" mass="24922">MNTDNCSIAGETIDYGPCAMLGVYHPDTVYSSIDHGGRYAYGRQPQLMAWNMARLAETLIPLVDDNPDRAIERLGPMVEGISDRFAASRKAMLARKIGLASDEAALADALLLQLQAGQLDMTRSFDALTRKAAGEDVGDELMPLADWLPAWQQRRPNAGVMRRANPRVIPRNHHVEAVLASAVAGDLAPIRRFLTVLQSPYEQGEDTANWQDAPPDADRGYRTFCGT</sequence>
<dbReference type="GO" id="GO:0005524">
    <property type="term" value="F:ATP binding"/>
    <property type="evidence" value="ECO:0007669"/>
    <property type="project" value="UniProtKB-KW"/>
</dbReference>
<evidence type="ECO:0000256" key="2">
    <source>
        <dbReference type="ARBA" id="ARBA00009747"/>
    </source>
</evidence>
<gene>
    <name evidence="10" type="ORF">CTOB1V02_LOCUS16357</name>
</gene>
<dbReference type="Pfam" id="PF02696">
    <property type="entry name" value="SelO"/>
    <property type="match status" value="1"/>
</dbReference>
<dbReference type="OrthoDB" id="10254721at2759"/>
<dbReference type="AlphaFoldDB" id="A0A7R8ZXX8"/>
<dbReference type="PANTHER" id="PTHR32057">
    <property type="entry name" value="PROTEIN ADENYLYLTRANSFERASE SELO, MITOCHONDRIAL"/>
    <property type="match status" value="1"/>
</dbReference>
<keyword evidence="3" id="KW-0808">Transferase</keyword>
<evidence type="ECO:0000256" key="3">
    <source>
        <dbReference type="ARBA" id="ARBA00022679"/>
    </source>
</evidence>
<dbReference type="GO" id="GO:0070733">
    <property type="term" value="F:AMPylase activity"/>
    <property type="evidence" value="ECO:0007669"/>
    <property type="project" value="TreeGrafter"/>
</dbReference>
<organism evidence="10">
    <name type="scientific">Cyprideis torosa</name>
    <dbReference type="NCBI Taxonomy" id="163714"/>
    <lineage>
        <taxon>Eukaryota</taxon>
        <taxon>Metazoa</taxon>
        <taxon>Ecdysozoa</taxon>
        <taxon>Arthropoda</taxon>
        <taxon>Crustacea</taxon>
        <taxon>Oligostraca</taxon>
        <taxon>Ostracoda</taxon>
        <taxon>Podocopa</taxon>
        <taxon>Podocopida</taxon>
        <taxon>Cytherocopina</taxon>
        <taxon>Cytheroidea</taxon>
        <taxon>Cytherideidae</taxon>
        <taxon>Cyprideis</taxon>
    </lineage>
</organism>
<evidence type="ECO:0000256" key="9">
    <source>
        <dbReference type="ARBA" id="ARBA00031547"/>
    </source>
</evidence>
<keyword evidence="6" id="KW-0547">Nucleotide-binding</keyword>
<comment type="similarity">
    <text evidence="2">Belongs to the SELO family.</text>
</comment>
<evidence type="ECO:0000256" key="4">
    <source>
        <dbReference type="ARBA" id="ARBA00022695"/>
    </source>
</evidence>
<dbReference type="PANTHER" id="PTHR32057:SF14">
    <property type="entry name" value="PROTEIN ADENYLYLTRANSFERASE SELO, MITOCHONDRIAL"/>
    <property type="match status" value="1"/>
</dbReference>
<dbReference type="EMBL" id="OB703492">
    <property type="protein sequence ID" value="CAD7238542.1"/>
    <property type="molecule type" value="Genomic_DNA"/>
</dbReference>
<keyword evidence="8" id="KW-0460">Magnesium</keyword>
<keyword evidence="7" id="KW-0067">ATP-binding</keyword>
<comment type="cofactor">
    <cofactor evidence="1">
        <name>Mg(2+)</name>
        <dbReference type="ChEBI" id="CHEBI:18420"/>
    </cofactor>
</comment>
<protein>
    <recommendedName>
        <fullName evidence="9">Selenoprotein O</fullName>
    </recommendedName>
</protein>
<proteinExistence type="inferred from homology"/>
<evidence type="ECO:0000256" key="6">
    <source>
        <dbReference type="ARBA" id="ARBA00022741"/>
    </source>
</evidence>
<evidence type="ECO:0000256" key="8">
    <source>
        <dbReference type="ARBA" id="ARBA00022842"/>
    </source>
</evidence>
<evidence type="ECO:0000256" key="5">
    <source>
        <dbReference type="ARBA" id="ARBA00022723"/>
    </source>
</evidence>
<dbReference type="GO" id="GO:0046872">
    <property type="term" value="F:metal ion binding"/>
    <property type="evidence" value="ECO:0007669"/>
    <property type="project" value="UniProtKB-KW"/>
</dbReference>